<evidence type="ECO:0000256" key="6">
    <source>
        <dbReference type="ARBA" id="ARBA00022676"/>
    </source>
</evidence>
<comment type="pathway">
    <text evidence="1">Cell wall biogenesis; peptidoglycan biosynthesis.</text>
</comment>
<dbReference type="AlphaFoldDB" id="A0AB39KW49"/>
<dbReference type="GO" id="GO:0006508">
    <property type="term" value="P:proteolysis"/>
    <property type="evidence" value="ECO:0007669"/>
    <property type="project" value="UniProtKB-KW"/>
</dbReference>
<dbReference type="GO" id="GO:0009252">
    <property type="term" value="P:peptidoglycan biosynthetic process"/>
    <property type="evidence" value="ECO:0007669"/>
    <property type="project" value="UniProtKB-KW"/>
</dbReference>
<evidence type="ECO:0000256" key="3">
    <source>
        <dbReference type="ARBA" id="ARBA00007739"/>
    </source>
</evidence>
<evidence type="ECO:0000256" key="15">
    <source>
        <dbReference type="SAM" id="Phobius"/>
    </source>
</evidence>
<dbReference type="SUPFAM" id="SSF53955">
    <property type="entry name" value="Lysozyme-like"/>
    <property type="match status" value="1"/>
</dbReference>
<keyword evidence="12" id="KW-0961">Cell wall biogenesis/degradation</keyword>
<proteinExistence type="inferred from homology"/>
<evidence type="ECO:0000256" key="8">
    <source>
        <dbReference type="ARBA" id="ARBA00022801"/>
    </source>
</evidence>
<dbReference type="PANTHER" id="PTHR32282">
    <property type="entry name" value="BINDING PROTEIN TRANSPEPTIDASE, PUTATIVE-RELATED"/>
    <property type="match status" value="1"/>
</dbReference>
<protein>
    <submittedName>
        <fullName evidence="18">PBP1A family penicillin-binding protein</fullName>
    </submittedName>
</protein>
<evidence type="ECO:0000256" key="13">
    <source>
        <dbReference type="ARBA" id="ARBA00034000"/>
    </source>
</evidence>
<dbReference type="InterPro" id="IPR012338">
    <property type="entry name" value="Beta-lactam/transpept-like"/>
</dbReference>
<evidence type="ECO:0000256" key="10">
    <source>
        <dbReference type="ARBA" id="ARBA00022984"/>
    </source>
</evidence>
<dbReference type="GO" id="GO:0008360">
    <property type="term" value="P:regulation of cell shape"/>
    <property type="evidence" value="ECO:0007669"/>
    <property type="project" value="UniProtKB-KW"/>
</dbReference>
<evidence type="ECO:0000256" key="11">
    <source>
        <dbReference type="ARBA" id="ARBA00023268"/>
    </source>
</evidence>
<dbReference type="GO" id="GO:0071555">
    <property type="term" value="P:cell wall organization"/>
    <property type="evidence" value="ECO:0007669"/>
    <property type="project" value="UniProtKB-KW"/>
</dbReference>
<dbReference type="GO" id="GO:0008658">
    <property type="term" value="F:penicillin binding"/>
    <property type="evidence" value="ECO:0007669"/>
    <property type="project" value="InterPro"/>
</dbReference>
<gene>
    <name evidence="18" type="ORF">ABOZ73_03785</name>
</gene>
<comment type="similarity">
    <text evidence="3">In the N-terminal section; belongs to the glycosyltransferase 51 family.</text>
</comment>
<dbReference type="Pfam" id="PF00912">
    <property type="entry name" value="Transgly"/>
    <property type="match status" value="1"/>
</dbReference>
<evidence type="ECO:0000256" key="12">
    <source>
        <dbReference type="ARBA" id="ARBA00023316"/>
    </source>
</evidence>
<evidence type="ECO:0000256" key="2">
    <source>
        <dbReference type="ARBA" id="ARBA00007090"/>
    </source>
</evidence>
<dbReference type="Gene3D" id="3.40.710.10">
    <property type="entry name" value="DD-peptidase/beta-lactamase superfamily"/>
    <property type="match status" value="1"/>
</dbReference>
<keyword evidence="15" id="KW-0812">Transmembrane</keyword>
<feature type="domain" description="Glycosyl transferase family 51" evidence="17">
    <location>
        <begin position="88"/>
        <end position="248"/>
    </location>
</feature>
<keyword evidence="10" id="KW-0573">Peptidoglycan synthesis</keyword>
<keyword evidence="8" id="KW-0378">Hydrolase</keyword>
<dbReference type="RefSeq" id="WP_369060851.1">
    <property type="nucleotide sequence ID" value="NZ_CP158375.1"/>
</dbReference>
<feature type="domain" description="Penicillin-binding protein transpeptidase" evidence="16">
    <location>
        <begin position="330"/>
        <end position="564"/>
    </location>
</feature>
<keyword evidence="7" id="KW-0808">Transferase</keyword>
<dbReference type="Gene3D" id="1.10.3810.10">
    <property type="entry name" value="Biosynthetic peptidoglycan transglycosylase-like"/>
    <property type="match status" value="1"/>
</dbReference>
<keyword evidence="5" id="KW-0645">Protease</keyword>
<evidence type="ECO:0000256" key="4">
    <source>
        <dbReference type="ARBA" id="ARBA00022645"/>
    </source>
</evidence>
<dbReference type="InterPro" id="IPR050396">
    <property type="entry name" value="Glycosyltr_51/Transpeptidase"/>
</dbReference>
<keyword evidence="15" id="KW-1133">Transmembrane helix</keyword>
<dbReference type="EMBL" id="CP158375">
    <property type="protein sequence ID" value="XDO97553.1"/>
    <property type="molecule type" value="Genomic_DNA"/>
</dbReference>
<evidence type="ECO:0000256" key="7">
    <source>
        <dbReference type="ARBA" id="ARBA00022679"/>
    </source>
</evidence>
<keyword evidence="15" id="KW-0472">Membrane</keyword>
<evidence type="ECO:0000256" key="9">
    <source>
        <dbReference type="ARBA" id="ARBA00022960"/>
    </source>
</evidence>
<dbReference type="NCBIfam" id="TIGR02074">
    <property type="entry name" value="PBP_1a_fam"/>
    <property type="match status" value="1"/>
</dbReference>
<evidence type="ECO:0000259" key="16">
    <source>
        <dbReference type="Pfam" id="PF00905"/>
    </source>
</evidence>
<keyword evidence="6" id="KW-0328">Glycosyltransferase</keyword>
<evidence type="ECO:0000256" key="14">
    <source>
        <dbReference type="ARBA" id="ARBA00049902"/>
    </source>
</evidence>
<evidence type="ECO:0000313" key="18">
    <source>
        <dbReference type="EMBL" id="XDO97553.1"/>
    </source>
</evidence>
<dbReference type="InterPro" id="IPR001460">
    <property type="entry name" value="PCN-bd_Tpept"/>
</dbReference>
<dbReference type="FunFam" id="1.10.3810.10:FF:000001">
    <property type="entry name" value="Penicillin-binding protein 1A"/>
    <property type="match status" value="1"/>
</dbReference>
<comment type="catalytic activity">
    <reaction evidence="14">
        <text>[GlcNAc-(1-&gt;4)-Mur2Ac(oyl-L-Ala-gamma-D-Glu-L-Lys-D-Ala-D-Ala)](n)-di-trans,octa-cis-undecaprenyl diphosphate + beta-D-GlcNAc-(1-&gt;4)-Mur2Ac(oyl-L-Ala-gamma-D-Glu-L-Lys-D-Ala-D-Ala)-di-trans,octa-cis-undecaprenyl diphosphate = [GlcNAc-(1-&gt;4)-Mur2Ac(oyl-L-Ala-gamma-D-Glu-L-Lys-D-Ala-D-Ala)](n+1)-di-trans,octa-cis-undecaprenyl diphosphate + di-trans,octa-cis-undecaprenyl diphosphate + H(+)</text>
        <dbReference type="Rhea" id="RHEA:23708"/>
        <dbReference type="Rhea" id="RHEA-COMP:9602"/>
        <dbReference type="Rhea" id="RHEA-COMP:9603"/>
        <dbReference type="ChEBI" id="CHEBI:15378"/>
        <dbReference type="ChEBI" id="CHEBI:58405"/>
        <dbReference type="ChEBI" id="CHEBI:60033"/>
        <dbReference type="ChEBI" id="CHEBI:78435"/>
        <dbReference type="EC" id="2.4.99.28"/>
    </reaction>
</comment>
<organism evidence="18">
    <name type="scientific">Caulobacter sp. 73W</name>
    <dbReference type="NCBI Taxonomy" id="3161137"/>
    <lineage>
        <taxon>Bacteria</taxon>
        <taxon>Pseudomonadati</taxon>
        <taxon>Pseudomonadota</taxon>
        <taxon>Alphaproteobacteria</taxon>
        <taxon>Caulobacterales</taxon>
        <taxon>Caulobacteraceae</taxon>
        <taxon>Caulobacter</taxon>
    </lineage>
</organism>
<evidence type="ECO:0000256" key="1">
    <source>
        <dbReference type="ARBA" id="ARBA00004752"/>
    </source>
</evidence>
<keyword evidence="11" id="KW-0511">Multifunctional enzyme</keyword>
<dbReference type="SUPFAM" id="SSF56601">
    <property type="entry name" value="beta-lactamase/transpeptidase-like"/>
    <property type="match status" value="1"/>
</dbReference>
<dbReference type="Pfam" id="PF00905">
    <property type="entry name" value="Transpeptidase"/>
    <property type="match status" value="1"/>
</dbReference>
<comment type="similarity">
    <text evidence="2">In the C-terminal section; belongs to the transpeptidase family.</text>
</comment>
<evidence type="ECO:0000256" key="5">
    <source>
        <dbReference type="ARBA" id="ARBA00022670"/>
    </source>
</evidence>
<dbReference type="InterPro" id="IPR001264">
    <property type="entry name" value="Glyco_trans_51"/>
</dbReference>
<keyword evidence="4" id="KW-0121">Carboxypeptidase</keyword>
<feature type="transmembrane region" description="Helical" evidence="15">
    <location>
        <begin position="21"/>
        <end position="45"/>
    </location>
</feature>
<evidence type="ECO:0000259" key="17">
    <source>
        <dbReference type="Pfam" id="PF00912"/>
    </source>
</evidence>
<keyword evidence="9" id="KW-0133">Cell shape</keyword>
<name>A0AB39KW49_9CAUL</name>
<reference evidence="18" key="1">
    <citation type="submission" date="2024-06" db="EMBL/GenBank/DDBJ databases">
        <title>Caulobacter inopinatus, sp. nov.</title>
        <authorList>
            <person name="Donachie S.P."/>
        </authorList>
    </citation>
    <scope>NUCLEOTIDE SEQUENCE</scope>
    <source>
        <strain evidence="18">73W</strain>
    </source>
</reference>
<dbReference type="PANTHER" id="PTHR32282:SF33">
    <property type="entry name" value="PEPTIDOGLYCAN GLYCOSYLTRANSFERASE"/>
    <property type="match status" value="1"/>
</dbReference>
<dbReference type="GO" id="GO:0009002">
    <property type="term" value="F:serine-type D-Ala-D-Ala carboxypeptidase activity"/>
    <property type="evidence" value="ECO:0007669"/>
    <property type="project" value="UniProtKB-EC"/>
</dbReference>
<sequence length="600" mass="64871">MEPSPRQRLTAPLRAFLRDRPALTLAAAATGAGVLLGALIFWAWFLRDLPKLPDDEGLIVHGRPAALRLIDRNGNLLATRGPIVGARIDAAALPPHVVRAFLAAEDRRFYDHDGVDLRGLLRAAFVNARAGKVEEGGSTLTQQLAKGQFDRPARTLKRKVQEAILARAIERSHGKDQILGLYLNRIYFGESAYGLSAASRVYFGRAPADLTLSQAALLAALPQSPSRLMPTEAREDALKRSRLVLDRMRREGWITETERADAADNPPRIALARKPHDGDLGWALDFAAAEARRLVGRPDADMTVSLTLDPALQADTAALLRASLPARRQGAVAVLAADGSVRALVGGRTYTPAAFNRATVARRQPGSAFKPLVYAAALEDGVRPGDRRYDEPIEIAGWTPENYSHRYAGEVTVADALARSLNTVAVGLAQDTGGKAIADLARRFGLTTLPQDPNLSVALGSYEVTLLELTGAYSVFPRGGFQTRPWTVAQVTAADGRVLHRHQPIRIRAYDPGLSAQMVGMMAGVIDHGTGTRARLDRPAAGKTGTSQDHRDAWFLGFTPDFTAGVWMGDDRNRPLDGVTGGDAPAGLWRAVMMRAYRAR</sequence>
<dbReference type="InterPro" id="IPR036950">
    <property type="entry name" value="PBP_transglycosylase"/>
</dbReference>
<dbReference type="GO" id="GO:0030288">
    <property type="term" value="C:outer membrane-bounded periplasmic space"/>
    <property type="evidence" value="ECO:0007669"/>
    <property type="project" value="TreeGrafter"/>
</dbReference>
<comment type="catalytic activity">
    <reaction evidence="13">
        <text>Preferential cleavage: (Ac)2-L-Lys-D-Ala-|-D-Ala. Also transpeptidation of peptidyl-alanyl moieties that are N-acyl substituents of D-alanine.</text>
        <dbReference type="EC" id="3.4.16.4"/>
    </reaction>
</comment>
<dbReference type="GO" id="GO:0008955">
    <property type="term" value="F:peptidoglycan glycosyltransferase activity"/>
    <property type="evidence" value="ECO:0007669"/>
    <property type="project" value="UniProtKB-EC"/>
</dbReference>
<accession>A0AB39KW49</accession>
<dbReference type="InterPro" id="IPR023346">
    <property type="entry name" value="Lysozyme-like_dom_sf"/>
</dbReference>